<feature type="domain" description="Metallo-beta-lactamase" evidence="1">
    <location>
        <begin position="30"/>
        <end position="83"/>
    </location>
</feature>
<accession>A0A127VBL2</accession>
<dbReference type="PANTHER" id="PTHR30619">
    <property type="entry name" value="DNA INTERNALIZATION/COMPETENCE PROTEIN COMEC/REC2"/>
    <property type="match status" value="1"/>
</dbReference>
<gene>
    <name evidence="2" type="ORF">AY601_1782</name>
</gene>
<dbReference type="InterPro" id="IPR052159">
    <property type="entry name" value="Competence_DNA_uptake"/>
</dbReference>
<evidence type="ECO:0000313" key="3">
    <source>
        <dbReference type="Proteomes" id="UP000071561"/>
    </source>
</evidence>
<dbReference type="SUPFAM" id="SSF56281">
    <property type="entry name" value="Metallo-hydrolase/oxidoreductase"/>
    <property type="match status" value="1"/>
</dbReference>
<organism evidence="2 3">
    <name type="scientific">Pedobacter cryoconitis</name>
    <dbReference type="NCBI Taxonomy" id="188932"/>
    <lineage>
        <taxon>Bacteria</taxon>
        <taxon>Pseudomonadati</taxon>
        <taxon>Bacteroidota</taxon>
        <taxon>Sphingobacteriia</taxon>
        <taxon>Sphingobacteriales</taxon>
        <taxon>Sphingobacteriaceae</taxon>
        <taxon>Pedobacter</taxon>
    </lineage>
</organism>
<dbReference type="RefSeq" id="WP_157287794.1">
    <property type="nucleotide sequence ID" value="NZ_CP014504.1"/>
</dbReference>
<dbReference type="InterPro" id="IPR036866">
    <property type="entry name" value="RibonucZ/Hydroxyglut_hydro"/>
</dbReference>
<name>A0A127VBL2_9SPHI</name>
<dbReference type="OrthoDB" id="418728at2"/>
<sequence length="363" mass="40806">MEVHFYRCGCADAARISFLDERHKPCHVFIDAGVERSFRQVLSDEISAIASRGERISLWIISHIHDDHIGGAIGYVNAIKANLLPDIVEKWWYNSPRLLPKVSDSINKLVGYPSSIRQGDQLTEYLNAHTTWGPTPVVSGSQLFEISGLKIKVLSPGAESLRRLQEKYKHTSVPLEWNEEQQTSEATASPMRDYHLTVAELLQVSTKEDNNIENGSSIGILTDYPNCKILWLADSHPDVVSESLISLGYSEKNPLVCDWVKISHHGSAANNSPALYRMIRCSNYVISVTGENAHGLPNKAALVNILKARQQPKIQQYNFYFTHDDSVLRSIFSVDGDKIFDDLNFKTFYLGNEKSFKIIISEA</sequence>
<dbReference type="Gene3D" id="3.60.15.10">
    <property type="entry name" value="Ribonuclease Z/Hydroxyacylglutathione hydrolase-like"/>
    <property type="match status" value="1"/>
</dbReference>
<dbReference type="PANTHER" id="PTHR30619:SF1">
    <property type="entry name" value="RECOMBINATION PROTEIN 2"/>
    <property type="match status" value="1"/>
</dbReference>
<dbReference type="EMBL" id="CP014504">
    <property type="protein sequence ID" value="AMP98694.1"/>
    <property type="molecule type" value="Genomic_DNA"/>
</dbReference>
<protein>
    <recommendedName>
        <fullName evidence="1">Metallo-beta-lactamase domain-containing protein</fullName>
    </recommendedName>
</protein>
<dbReference type="AlphaFoldDB" id="A0A127VBL2"/>
<reference evidence="2 3" key="1">
    <citation type="submission" date="2016-03" db="EMBL/GenBank/DDBJ databases">
        <title>Complete genome sequence of Pedobacter cryoconitis PAMC 27485.</title>
        <authorList>
            <person name="Lee J."/>
            <person name="Kim O.-S."/>
        </authorList>
    </citation>
    <scope>NUCLEOTIDE SEQUENCE [LARGE SCALE GENOMIC DNA]</scope>
    <source>
        <strain evidence="2 3">PAMC 27485</strain>
    </source>
</reference>
<dbReference type="KEGG" id="pcm:AY601_1782"/>
<evidence type="ECO:0000313" key="2">
    <source>
        <dbReference type="EMBL" id="AMP98694.1"/>
    </source>
</evidence>
<keyword evidence="3" id="KW-1185">Reference proteome</keyword>
<dbReference type="InterPro" id="IPR001279">
    <property type="entry name" value="Metallo-B-lactamas"/>
</dbReference>
<dbReference type="Proteomes" id="UP000071561">
    <property type="component" value="Chromosome"/>
</dbReference>
<proteinExistence type="predicted"/>
<dbReference type="Pfam" id="PF00753">
    <property type="entry name" value="Lactamase_B"/>
    <property type="match status" value="1"/>
</dbReference>
<evidence type="ECO:0000259" key="1">
    <source>
        <dbReference type="Pfam" id="PF00753"/>
    </source>
</evidence>
<dbReference type="PATRIC" id="fig|188932.3.peg.1856"/>